<dbReference type="EMBL" id="GBRH01201800">
    <property type="protein sequence ID" value="JAD96095.1"/>
    <property type="molecule type" value="Transcribed_RNA"/>
</dbReference>
<dbReference type="AlphaFoldDB" id="A0A0A9EE36"/>
<evidence type="ECO:0000313" key="1">
    <source>
        <dbReference type="EMBL" id="JAD96095.1"/>
    </source>
</evidence>
<protein>
    <submittedName>
        <fullName evidence="1">Uncharacterized protein</fullName>
    </submittedName>
</protein>
<proteinExistence type="predicted"/>
<dbReference type="PROSITE" id="PS51257">
    <property type="entry name" value="PROKAR_LIPOPROTEIN"/>
    <property type="match status" value="1"/>
</dbReference>
<organism evidence="1">
    <name type="scientific">Arundo donax</name>
    <name type="common">Giant reed</name>
    <name type="synonym">Donax arundinaceus</name>
    <dbReference type="NCBI Taxonomy" id="35708"/>
    <lineage>
        <taxon>Eukaryota</taxon>
        <taxon>Viridiplantae</taxon>
        <taxon>Streptophyta</taxon>
        <taxon>Embryophyta</taxon>
        <taxon>Tracheophyta</taxon>
        <taxon>Spermatophyta</taxon>
        <taxon>Magnoliopsida</taxon>
        <taxon>Liliopsida</taxon>
        <taxon>Poales</taxon>
        <taxon>Poaceae</taxon>
        <taxon>PACMAD clade</taxon>
        <taxon>Arundinoideae</taxon>
        <taxon>Arundineae</taxon>
        <taxon>Arundo</taxon>
    </lineage>
</organism>
<accession>A0A0A9EE36</accession>
<reference evidence="1" key="2">
    <citation type="journal article" date="2015" name="Data Brief">
        <title>Shoot transcriptome of the giant reed, Arundo donax.</title>
        <authorList>
            <person name="Barrero R.A."/>
            <person name="Guerrero F.D."/>
            <person name="Moolhuijzen P."/>
            <person name="Goolsby J.A."/>
            <person name="Tidwell J."/>
            <person name="Bellgard S.E."/>
            <person name="Bellgard M.I."/>
        </authorList>
    </citation>
    <scope>NUCLEOTIDE SEQUENCE</scope>
    <source>
        <tissue evidence="1">Shoot tissue taken approximately 20 cm above the soil surface</tissue>
    </source>
</reference>
<reference evidence="1" key="1">
    <citation type="submission" date="2014-09" db="EMBL/GenBank/DDBJ databases">
        <authorList>
            <person name="Magalhaes I.L.F."/>
            <person name="Oliveira U."/>
            <person name="Santos F.R."/>
            <person name="Vidigal T.H.D.A."/>
            <person name="Brescovit A.D."/>
            <person name="Santos A.J."/>
        </authorList>
    </citation>
    <scope>NUCLEOTIDE SEQUENCE</scope>
    <source>
        <tissue evidence="1">Shoot tissue taken approximately 20 cm above the soil surface</tissue>
    </source>
</reference>
<sequence length="56" mass="6294">MQSTRTPPLTPLGSACLKQSVFSKKIHHELHQLIFINYQKTATKLVKRVLFLSGSA</sequence>
<name>A0A0A9EE36_ARUDO</name>